<dbReference type="Gene3D" id="3.30.160.20">
    <property type="match status" value="1"/>
</dbReference>
<name>A0A067QFR1_9AGAM</name>
<keyword evidence="5" id="KW-1185">Reference proteome</keyword>
<dbReference type="EMBL" id="KL197711">
    <property type="protein sequence ID" value="KDQ62357.1"/>
    <property type="molecule type" value="Genomic_DNA"/>
</dbReference>
<accession>A0A067QFR1</accession>
<feature type="region of interest" description="Disordered" evidence="2">
    <location>
        <begin position="1"/>
        <end position="34"/>
    </location>
</feature>
<dbReference type="Proteomes" id="UP000027265">
    <property type="component" value="Unassembled WGS sequence"/>
</dbReference>
<feature type="domain" description="DRBM" evidence="3">
    <location>
        <begin position="6"/>
        <end position="75"/>
    </location>
</feature>
<protein>
    <recommendedName>
        <fullName evidence="3">DRBM domain-containing protein</fullName>
    </recommendedName>
</protein>
<evidence type="ECO:0000313" key="4">
    <source>
        <dbReference type="EMBL" id="KDQ62357.1"/>
    </source>
</evidence>
<dbReference type="Pfam" id="PF00035">
    <property type="entry name" value="dsrm"/>
    <property type="match status" value="1"/>
</dbReference>
<proteinExistence type="predicted"/>
<dbReference type="InterPro" id="IPR014720">
    <property type="entry name" value="dsRBD_dom"/>
</dbReference>
<sequence length="84" mass="9259">MSRAPTNRTLLNNLLQETGDSGKLSWEDEEFPPKHSPEWISKVLINGVEYGVGKGVNKNQARENAAGRAVEAIRKDRAEKAARG</sequence>
<evidence type="ECO:0000313" key="5">
    <source>
        <dbReference type="Proteomes" id="UP000027265"/>
    </source>
</evidence>
<reference evidence="5" key="1">
    <citation type="journal article" date="2014" name="Proc. Natl. Acad. Sci. U.S.A.">
        <title>Extensive sampling of basidiomycete genomes demonstrates inadequacy of the white-rot/brown-rot paradigm for wood decay fungi.</title>
        <authorList>
            <person name="Riley R."/>
            <person name="Salamov A.A."/>
            <person name="Brown D.W."/>
            <person name="Nagy L.G."/>
            <person name="Floudas D."/>
            <person name="Held B.W."/>
            <person name="Levasseur A."/>
            <person name="Lombard V."/>
            <person name="Morin E."/>
            <person name="Otillar R."/>
            <person name="Lindquist E.A."/>
            <person name="Sun H."/>
            <person name="LaButti K.M."/>
            <person name="Schmutz J."/>
            <person name="Jabbour D."/>
            <person name="Luo H."/>
            <person name="Baker S.E."/>
            <person name="Pisabarro A.G."/>
            <person name="Walton J.D."/>
            <person name="Blanchette R.A."/>
            <person name="Henrissat B."/>
            <person name="Martin F."/>
            <person name="Cullen D."/>
            <person name="Hibbett D.S."/>
            <person name="Grigoriev I.V."/>
        </authorList>
    </citation>
    <scope>NUCLEOTIDE SEQUENCE [LARGE SCALE GENOMIC DNA]</scope>
    <source>
        <strain evidence="5">MUCL 33604</strain>
    </source>
</reference>
<evidence type="ECO:0000259" key="3">
    <source>
        <dbReference type="PROSITE" id="PS50137"/>
    </source>
</evidence>
<feature type="compositionally biased region" description="Polar residues" evidence="2">
    <location>
        <begin position="1"/>
        <end position="19"/>
    </location>
</feature>
<dbReference type="AlphaFoldDB" id="A0A067QFR1"/>
<gene>
    <name evidence="4" type="ORF">JAAARDRAFT_54314</name>
</gene>
<dbReference type="InParanoid" id="A0A067QFR1"/>
<evidence type="ECO:0000256" key="2">
    <source>
        <dbReference type="SAM" id="MobiDB-lite"/>
    </source>
</evidence>
<keyword evidence="1" id="KW-0694">RNA-binding</keyword>
<dbReference type="PROSITE" id="PS50137">
    <property type="entry name" value="DS_RBD"/>
    <property type="match status" value="1"/>
</dbReference>
<dbReference type="HOGENOM" id="CLU_172700_1_0_1"/>
<dbReference type="GO" id="GO:0003723">
    <property type="term" value="F:RNA binding"/>
    <property type="evidence" value="ECO:0007669"/>
    <property type="project" value="UniProtKB-UniRule"/>
</dbReference>
<dbReference type="OrthoDB" id="112668at2759"/>
<dbReference type="SUPFAM" id="SSF54768">
    <property type="entry name" value="dsRNA-binding domain-like"/>
    <property type="match status" value="1"/>
</dbReference>
<evidence type="ECO:0000256" key="1">
    <source>
        <dbReference type="PROSITE-ProRule" id="PRU00266"/>
    </source>
</evidence>
<organism evidence="4 5">
    <name type="scientific">Jaapia argillacea MUCL 33604</name>
    <dbReference type="NCBI Taxonomy" id="933084"/>
    <lineage>
        <taxon>Eukaryota</taxon>
        <taxon>Fungi</taxon>
        <taxon>Dikarya</taxon>
        <taxon>Basidiomycota</taxon>
        <taxon>Agaricomycotina</taxon>
        <taxon>Agaricomycetes</taxon>
        <taxon>Agaricomycetidae</taxon>
        <taxon>Jaapiales</taxon>
        <taxon>Jaapiaceae</taxon>
        <taxon>Jaapia</taxon>
    </lineage>
</organism>